<feature type="domain" description="ARF7 effector protein C-terminal" evidence="2">
    <location>
        <begin position="74"/>
        <end position="171"/>
    </location>
</feature>
<name>A0ABD0K2D5_9CAEN</name>
<comment type="caution">
    <text evidence="3">The sequence shown here is derived from an EMBL/GenBank/DDBJ whole genome shotgun (WGS) entry which is preliminary data.</text>
</comment>
<organism evidence="3 4">
    <name type="scientific">Batillaria attramentaria</name>
    <dbReference type="NCBI Taxonomy" id="370345"/>
    <lineage>
        <taxon>Eukaryota</taxon>
        <taxon>Metazoa</taxon>
        <taxon>Spiralia</taxon>
        <taxon>Lophotrochozoa</taxon>
        <taxon>Mollusca</taxon>
        <taxon>Gastropoda</taxon>
        <taxon>Caenogastropoda</taxon>
        <taxon>Sorbeoconcha</taxon>
        <taxon>Cerithioidea</taxon>
        <taxon>Batillariidae</taxon>
        <taxon>Batillaria</taxon>
    </lineage>
</organism>
<accession>A0ABD0K2D5</accession>
<dbReference type="InterPro" id="IPR029264">
    <property type="entry name" value="ARF7EP_C"/>
</dbReference>
<dbReference type="AlphaFoldDB" id="A0ABD0K2D5"/>
<dbReference type="PANTHER" id="PTHR46536:SF3">
    <property type="entry name" value="ARF7 EFFECTOR PROTEIN C-TERMINAL DOMAIN-CONTAINING PROTEIN"/>
    <property type="match status" value="1"/>
</dbReference>
<dbReference type="PANTHER" id="PTHR46536">
    <property type="entry name" value="ARL14 EFFECTOR PROTEIN"/>
    <property type="match status" value="1"/>
</dbReference>
<evidence type="ECO:0000259" key="2">
    <source>
        <dbReference type="Pfam" id="PF14949"/>
    </source>
</evidence>
<dbReference type="Pfam" id="PF14949">
    <property type="entry name" value="ARF7EP_C"/>
    <property type="match status" value="1"/>
</dbReference>
<keyword evidence="4" id="KW-1185">Reference proteome</keyword>
<dbReference type="EMBL" id="JACVVK020000267">
    <property type="protein sequence ID" value="KAK7481110.1"/>
    <property type="molecule type" value="Genomic_DNA"/>
</dbReference>
<evidence type="ECO:0000313" key="4">
    <source>
        <dbReference type="Proteomes" id="UP001519460"/>
    </source>
</evidence>
<evidence type="ECO:0000313" key="3">
    <source>
        <dbReference type="EMBL" id="KAK7481110.1"/>
    </source>
</evidence>
<evidence type="ECO:0000256" key="1">
    <source>
        <dbReference type="SAM" id="MobiDB-lite"/>
    </source>
</evidence>
<feature type="region of interest" description="Disordered" evidence="1">
    <location>
        <begin position="1"/>
        <end position="102"/>
    </location>
</feature>
<reference evidence="3 4" key="1">
    <citation type="journal article" date="2023" name="Sci. Data">
        <title>Genome assembly of the Korean intertidal mud-creeper Batillaria attramentaria.</title>
        <authorList>
            <person name="Patra A.K."/>
            <person name="Ho P.T."/>
            <person name="Jun S."/>
            <person name="Lee S.J."/>
            <person name="Kim Y."/>
            <person name="Won Y.J."/>
        </authorList>
    </citation>
    <scope>NUCLEOTIDE SEQUENCE [LARGE SCALE GENOMIC DNA]</scope>
    <source>
        <strain evidence="3">Wonlab-2016</strain>
    </source>
</reference>
<protein>
    <recommendedName>
        <fullName evidence="2">ARF7 effector protein C-terminal domain-containing protein</fullName>
    </recommendedName>
</protein>
<proteinExistence type="predicted"/>
<gene>
    <name evidence="3" type="ORF">BaRGS_00027650</name>
</gene>
<feature type="compositionally biased region" description="Polar residues" evidence="1">
    <location>
        <begin position="1"/>
        <end position="13"/>
    </location>
</feature>
<feature type="compositionally biased region" description="Basic residues" evidence="1">
    <location>
        <begin position="67"/>
        <end position="77"/>
    </location>
</feature>
<sequence length="182" mass="20764">MASDATDVQSAGEENSKDWLEQPKEEVEMDAEFTGGGESCSKTPPVTRMDFDDQDDSKSGFEYQTRQKGRSSSHLKKLSLDENGTFMSDFDPERSKREMRKLNRKIHKDTKKQNQMYDETGRLLENSLDVCDCLETDCPGCHFPCPKCGSEKCGVECRSGRRWTYEQVEVEGTNQVFKWSAT</sequence>
<feature type="compositionally biased region" description="Basic and acidic residues" evidence="1">
    <location>
        <begin position="14"/>
        <end position="26"/>
    </location>
</feature>
<dbReference type="Proteomes" id="UP001519460">
    <property type="component" value="Unassembled WGS sequence"/>
</dbReference>